<keyword evidence="2" id="KW-1185">Reference proteome</keyword>
<name>A0ACC0HKU8_9ERIC</name>
<comment type="caution">
    <text evidence="1">The sequence shown here is derived from an EMBL/GenBank/DDBJ whole genome shotgun (WGS) entry which is preliminary data.</text>
</comment>
<protein>
    <submittedName>
        <fullName evidence="1">Serine/threonine-protein phosphatase PP2A-5 catalytic subunit</fullName>
    </submittedName>
</protein>
<accession>A0ACC0HKU8</accession>
<dbReference type="EMBL" id="CM045761">
    <property type="protein sequence ID" value="KAI8013095.1"/>
    <property type="molecule type" value="Genomic_DNA"/>
</dbReference>
<reference evidence="1 2" key="1">
    <citation type="journal article" date="2022" name="Plant J.">
        <title>Chromosome-level genome of Camellia lanceoleosa provides a valuable resource for understanding genome evolution and self-incompatibility.</title>
        <authorList>
            <person name="Gong W."/>
            <person name="Xiao S."/>
            <person name="Wang L."/>
            <person name="Liao Z."/>
            <person name="Chang Y."/>
            <person name="Mo W."/>
            <person name="Hu G."/>
            <person name="Li W."/>
            <person name="Zhao G."/>
            <person name="Zhu H."/>
            <person name="Hu X."/>
            <person name="Ji K."/>
            <person name="Xiang X."/>
            <person name="Song Q."/>
            <person name="Yuan D."/>
            <person name="Jin S."/>
            <person name="Zhang L."/>
        </authorList>
    </citation>
    <scope>NUCLEOTIDE SEQUENCE [LARGE SCALE GENOMIC DNA]</scope>
    <source>
        <strain evidence="1">SQ_2022a</strain>
    </source>
</reference>
<organism evidence="1 2">
    <name type="scientific">Camellia lanceoleosa</name>
    <dbReference type="NCBI Taxonomy" id="1840588"/>
    <lineage>
        <taxon>Eukaryota</taxon>
        <taxon>Viridiplantae</taxon>
        <taxon>Streptophyta</taxon>
        <taxon>Embryophyta</taxon>
        <taxon>Tracheophyta</taxon>
        <taxon>Spermatophyta</taxon>
        <taxon>Magnoliopsida</taxon>
        <taxon>eudicotyledons</taxon>
        <taxon>Gunneridae</taxon>
        <taxon>Pentapetalae</taxon>
        <taxon>asterids</taxon>
        <taxon>Ericales</taxon>
        <taxon>Theaceae</taxon>
        <taxon>Camellia</taxon>
    </lineage>
</organism>
<gene>
    <name evidence="1" type="ORF">LOK49_LG05G00237</name>
</gene>
<dbReference type="Proteomes" id="UP001060215">
    <property type="component" value="Chromosome 4"/>
</dbReference>
<evidence type="ECO:0000313" key="1">
    <source>
        <dbReference type="EMBL" id="KAI8013095.1"/>
    </source>
</evidence>
<sequence>MSVDLVASNTHGNLDEQIAQLMQCKPLSEPEEYESSKAAMKLSEFVRCPVKVQRLMNLVRQKLDMTILKQLDTSLSNTKTLNKFLCVILGGLAAEQLVFGYSEGLHSDVEKLNRVLKWLGFTENEADCQVKWAAVNTLLILVRHQEARSRVAEAMALEKSVGSCIDIIENTLIDKEI</sequence>
<proteinExistence type="predicted"/>
<evidence type="ECO:0000313" key="2">
    <source>
        <dbReference type="Proteomes" id="UP001060215"/>
    </source>
</evidence>